<dbReference type="AlphaFoldDB" id="X0X889"/>
<comment type="caution">
    <text evidence="1">The sequence shown here is derived from an EMBL/GenBank/DDBJ whole genome shotgun (WGS) entry which is preliminary data.</text>
</comment>
<dbReference type="EMBL" id="BARS01046057">
    <property type="protein sequence ID" value="GAG39434.1"/>
    <property type="molecule type" value="Genomic_DNA"/>
</dbReference>
<feature type="non-terminal residue" evidence="1">
    <location>
        <position position="1"/>
    </location>
</feature>
<gene>
    <name evidence="1" type="ORF">S01H1_69371</name>
</gene>
<proteinExistence type="predicted"/>
<feature type="non-terminal residue" evidence="1">
    <location>
        <position position="247"/>
    </location>
</feature>
<evidence type="ECO:0000313" key="1">
    <source>
        <dbReference type="EMBL" id="GAG39434.1"/>
    </source>
</evidence>
<sequence length="247" mass="29321">IYNLGYSFEQFREIDKQIARNDFVFSRTNNSGKTERYGKKYCWIAFYEIAGYRKDKGLLKEKWTEPEERISDTDIDPSFPEKPQEFKILEKDYLKGDQKDLAEWIEKGPIPDVSDYLNINKINNIVGPWVLLNGFISQENYDTKRGIFIFLRGFFINEKDIEKFNKYREKITVEGRRLPEPEDDYYTFEGEIPWCETFSHTKCPKKIEIPTGKKMQKKVPIIIIKERIFLESGEVIEKIGNYSSEEL</sequence>
<protein>
    <submittedName>
        <fullName evidence="1">Uncharacterized protein</fullName>
    </submittedName>
</protein>
<reference evidence="1" key="1">
    <citation type="journal article" date="2014" name="Front. Microbiol.">
        <title>High frequency of phylogenetically diverse reductive dehalogenase-homologous genes in deep subseafloor sedimentary metagenomes.</title>
        <authorList>
            <person name="Kawai M."/>
            <person name="Futagami T."/>
            <person name="Toyoda A."/>
            <person name="Takaki Y."/>
            <person name="Nishi S."/>
            <person name="Hori S."/>
            <person name="Arai W."/>
            <person name="Tsubouchi T."/>
            <person name="Morono Y."/>
            <person name="Uchiyama I."/>
            <person name="Ito T."/>
            <person name="Fujiyama A."/>
            <person name="Inagaki F."/>
            <person name="Takami H."/>
        </authorList>
    </citation>
    <scope>NUCLEOTIDE SEQUENCE</scope>
    <source>
        <strain evidence="1">Expedition CK06-06</strain>
    </source>
</reference>
<name>X0X889_9ZZZZ</name>
<accession>X0X889</accession>
<organism evidence="1">
    <name type="scientific">marine sediment metagenome</name>
    <dbReference type="NCBI Taxonomy" id="412755"/>
    <lineage>
        <taxon>unclassified sequences</taxon>
        <taxon>metagenomes</taxon>
        <taxon>ecological metagenomes</taxon>
    </lineage>
</organism>